<reference evidence="3 4" key="1">
    <citation type="submission" date="2011-06" db="EMBL/GenBank/DDBJ databases">
        <title>The complete genome of Spirochaeta thermophila DSM 6578.</title>
        <authorList>
            <consortium name="US DOE Joint Genome Institute (JGI-PGF)"/>
            <person name="Lucas S."/>
            <person name="Lapidus A."/>
            <person name="Bruce D."/>
            <person name="Goodwin L."/>
            <person name="Pitluck S."/>
            <person name="Peters L."/>
            <person name="Kyrpides N."/>
            <person name="Mavromatis K."/>
            <person name="Ivanova N."/>
            <person name="Mikailova N."/>
            <person name="Pagani I."/>
            <person name="Chertkov O."/>
            <person name="Detter J.C."/>
            <person name="Tapia R."/>
            <person name="Han C."/>
            <person name="Land M."/>
            <person name="Hauser L."/>
            <person name="Markowitz V."/>
            <person name="Cheng J.-F."/>
            <person name="Hugenholtz P."/>
            <person name="Woyke T."/>
            <person name="Wu D."/>
            <person name="Spring S."/>
            <person name="Merkhoffer B."/>
            <person name="Schneider S."/>
            <person name="Klenk H.-P."/>
            <person name="Eisen J.A."/>
        </authorList>
    </citation>
    <scope>NUCLEOTIDE SEQUENCE [LARGE SCALE GENOMIC DNA]</scope>
    <source>
        <strain evidence="4">ATCC 700085 / DSM 6578 / Z-1203</strain>
    </source>
</reference>
<dbReference type="KEGG" id="stq:Spith_0171"/>
<protein>
    <recommendedName>
        <fullName evidence="2">TP-1001-like C-terminal domain-containing protein</fullName>
    </recommendedName>
</protein>
<dbReference type="Proteomes" id="UP000007254">
    <property type="component" value="Chromosome"/>
</dbReference>
<feature type="domain" description="TP-1001-like C-terminal" evidence="2">
    <location>
        <begin position="122"/>
        <end position="316"/>
    </location>
</feature>
<gene>
    <name evidence="3" type="ordered locus">Spith_0171</name>
</gene>
<dbReference type="AlphaFoldDB" id="G0GCN9"/>
<dbReference type="InterPro" id="IPR058683">
    <property type="entry name" value="TP_1001-like_C"/>
</dbReference>
<evidence type="ECO:0000313" key="3">
    <source>
        <dbReference type="EMBL" id="AEJ60458.1"/>
    </source>
</evidence>
<evidence type="ECO:0000256" key="1">
    <source>
        <dbReference type="SAM" id="MobiDB-lite"/>
    </source>
</evidence>
<dbReference type="HOGENOM" id="CLU_070080_0_0_12"/>
<accession>G0GCN9</accession>
<organism evidence="3 4">
    <name type="scientific">Winmispira thermophila (strain ATCC 700085 / DSM 6578 / Z-1203)</name>
    <name type="common">Spirochaeta thermophila</name>
    <dbReference type="NCBI Taxonomy" id="869211"/>
    <lineage>
        <taxon>Bacteria</taxon>
        <taxon>Pseudomonadati</taxon>
        <taxon>Spirochaetota</taxon>
        <taxon>Spirochaetia</taxon>
        <taxon>Winmispirales</taxon>
        <taxon>Winmispiraceae</taxon>
        <taxon>Winmispira</taxon>
    </lineage>
</organism>
<evidence type="ECO:0000259" key="2">
    <source>
        <dbReference type="Pfam" id="PF26342"/>
    </source>
</evidence>
<sequence length="335" mass="36296">MMREVQILLVVISCVISSACLEEGIEDAFDLAPPELVSWEAVSEEEILISFTEEVNASPDDFFLPQGRTLTSLTVGGEDLRLTISPPSSPGEALPLEGRVRDRVGNSLTFFLVVYGYNERLPEVLINEFTTQGSSSHPDCVELYLATEGNIGGLVFYEGTDTDWDQMFVFPPLDLPAGSFVILHTKPEGIPEEIDETTDPAASGGKDSHPSAWDFWLPDGKGLSGNNGVLTLYTRPGGRLLDAVVYSTGTSEKYEGFAQKKVLDRVREVEGLGGWKGDSSPLTPGDCIDPDPSTATRSICRASVPQDTDTKEDWHIVPTGGATFGEPNSDEVYTP</sequence>
<name>G0GCN9_WINT7</name>
<dbReference type="EMBL" id="CP002903">
    <property type="protein sequence ID" value="AEJ60458.1"/>
    <property type="molecule type" value="Genomic_DNA"/>
</dbReference>
<feature type="region of interest" description="Disordered" evidence="1">
    <location>
        <begin position="274"/>
        <end position="335"/>
    </location>
</feature>
<dbReference type="Pfam" id="PF26342">
    <property type="entry name" value="TP_1001_2nd"/>
    <property type="match status" value="1"/>
</dbReference>
<evidence type="ECO:0000313" key="4">
    <source>
        <dbReference type="Proteomes" id="UP000007254"/>
    </source>
</evidence>
<dbReference type="STRING" id="869211.Spith_0171"/>
<dbReference type="PROSITE" id="PS51257">
    <property type="entry name" value="PROKAR_LIPOPROTEIN"/>
    <property type="match status" value="1"/>
</dbReference>
<keyword evidence="4" id="KW-1185">Reference proteome</keyword>
<proteinExistence type="predicted"/>